<keyword evidence="2" id="KW-0812">Transmembrane</keyword>
<feature type="transmembrane region" description="Helical" evidence="2">
    <location>
        <begin position="188"/>
        <end position="209"/>
    </location>
</feature>
<evidence type="ECO:0000256" key="1">
    <source>
        <dbReference type="SAM" id="MobiDB-lite"/>
    </source>
</evidence>
<evidence type="ECO:0000313" key="3">
    <source>
        <dbReference type="EMBL" id="GIX65461.1"/>
    </source>
</evidence>
<keyword evidence="4" id="KW-1185">Reference proteome</keyword>
<dbReference type="AlphaFoldDB" id="A0AAV4LZ21"/>
<evidence type="ECO:0000256" key="2">
    <source>
        <dbReference type="SAM" id="Phobius"/>
    </source>
</evidence>
<keyword evidence="2" id="KW-0472">Membrane</keyword>
<dbReference type="RefSeq" id="XP_067717530.1">
    <property type="nucleotide sequence ID" value="XM_067861429.1"/>
</dbReference>
<sequence>MMSGSGQKKSLTQPPTNLKEAIDWVLRVSEKDSGKNDNDAIKGLAQEVINLLDKDAGEVAGGVWGVMGGVFDGLVKKLNDDSRSDQKPGQGTFKVLKAYLQTFKGNLESVRDYGSSLGEQDLSKLKGWLTGDSSGPIAKLADGLEKFIGYEGGQVKNGGIGKNGNYTSAYKSDPVDWKGLGDSDRRKCALIFLGISPILFYGLTYLYWWCEGTGGWSKLDVSGGSTTLSKYMTAIGFNDKYLNDSQSPGQKVAEIMKNAFQQELDSAMQSAKSEAKQRATAAGSTSSSSSNHDPSYPMFLGAIEKNDSSESYRPEHRPLLSSHRIVTPFFTPNDTYTVETTSPVTPSFAGYSGLTALAGGAYGLNIGGLNTFVSALLA</sequence>
<reference evidence="3 4" key="1">
    <citation type="submission" date="2021-06" db="EMBL/GenBank/DDBJ databases">
        <title>Genome sequence of Babesia caballi.</title>
        <authorList>
            <person name="Yamagishi J."/>
            <person name="Kidaka T."/>
            <person name="Ochi A."/>
        </authorList>
    </citation>
    <scope>NUCLEOTIDE SEQUENCE [LARGE SCALE GENOMIC DNA]</scope>
    <source>
        <strain evidence="3">USDA-D6B2</strain>
    </source>
</reference>
<feature type="compositionally biased region" description="Low complexity" evidence="1">
    <location>
        <begin position="279"/>
        <end position="290"/>
    </location>
</feature>
<dbReference type="Pfam" id="PF12785">
    <property type="entry name" value="VESA1_N"/>
    <property type="match status" value="1"/>
</dbReference>
<keyword evidence="2" id="KW-1133">Transmembrane helix</keyword>
<name>A0AAV4LZ21_BABCB</name>
<gene>
    <name evidence="3" type="ORF">BcabD6B2_48960</name>
</gene>
<accession>A0AAV4LZ21</accession>
<comment type="caution">
    <text evidence="3">The sequence shown here is derived from an EMBL/GenBank/DDBJ whole genome shotgun (WGS) entry which is preliminary data.</text>
</comment>
<feature type="region of interest" description="Disordered" evidence="1">
    <location>
        <begin position="267"/>
        <end position="294"/>
    </location>
</feature>
<dbReference type="InterPro" id="IPR024751">
    <property type="entry name" value="VESA1"/>
</dbReference>
<dbReference type="EMBL" id="BPLF01000004">
    <property type="protein sequence ID" value="GIX65461.1"/>
    <property type="molecule type" value="Genomic_DNA"/>
</dbReference>
<dbReference type="Proteomes" id="UP001497744">
    <property type="component" value="Unassembled WGS sequence"/>
</dbReference>
<proteinExistence type="predicted"/>
<organism evidence="3 4">
    <name type="scientific">Babesia caballi</name>
    <dbReference type="NCBI Taxonomy" id="5871"/>
    <lineage>
        <taxon>Eukaryota</taxon>
        <taxon>Sar</taxon>
        <taxon>Alveolata</taxon>
        <taxon>Apicomplexa</taxon>
        <taxon>Aconoidasida</taxon>
        <taxon>Piroplasmida</taxon>
        <taxon>Babesiidae</taxon>
        <taxon>Babesia</taxon>
    </lineage>
</organism>
<dbReference type="GeneID" id="94196942"/>
<protein>
    <submittedName>
        <fullName evidence="3">Variant erythrocyte surface antigen-1 family protein</fullName>
    </submittedName>
</protein>
<evidence type="ECO:0000313" key="4">
    <source>
        <dbReference type="Proteomes" id="UP001497744"/>
    </source>
</evidence>